<evidence type="ECO:0000256" key="6">
    <source>
        <dbReference type="ARBA" id="ARBA00023136"/>
    </source>
</evidence>
<feature type="domain" description="YetF C-terminal" evidence="8">
    <location>
        <begin position="81"/>
        <end position="215"/>
    </location>
</feature>
<evidence type="ECO:0000259" key="9">
    <source>
        <dbReference type="Pfam" id="PF20730"/>
    </source>
</evidence>
<dbReference type="Pfam" id="PF20730">
    <property type="entry name" value="YetF_N"/>
    <property type="match status" value="1"/>
</dbReference>
<organism evidence="10 11">
    <name type="scientific">Salibacterium salarium</name>
    <dbReference type="NCBI Taxonomy" id="284579"/>
    <lineage>
        <taxon>Bacteria</taxon>
        <taxon>Bacillati</taxon>
        <taxon>Bacillota</taxon>
        <taxon>Bacilli</taxon>
        <taxon>Bacillales</taxon>
        <taxon>Bacillaceae</taxon>
    </lineage>
</organism>
<dbReference type="Proteomes" id="UP000275076">
    <property type="component" value="Unassembled WGS sequence"/>
</dbReference>
<keyword evidence="4 7" id="KW-0812">Transmembrane</keyword>
<dbReference type="EMBL" id="RBVX01000002">
    <property type="protein sequence ID" value="RSL34856.1"/>
    <property type="molecule type" value="Genomic_DNA"/>
</dbReference>
<comment type="subcellular location">
    <subcellularLocation>
        <location evidence="1">Cell membrane</location>
        <topology evidence="1">Multi-pass membrane protein</topology>
    </subcellularLocation>
</comment>
<keyword evidence="5 7" id="KW-1133">Transmembrane helix</keyword>
<dbReference type="InterPro" id="IPR007353">
    <property type="entry name" value="DUF421"/>
</dbReference>
<dbReference type="InterPro" id="IPR023090">
    <property type="entry name" value="UPF0702_alpha/beta_dom_sf"/>
</dbReference>
<dbReference type="InterPro" id="IPR048454">
    <property type="entry name" value="YetF_N"/>
</dbReference>
<dbReference type="PANTHER" id="PTHR34582:SF7">
    <property type="entry name" value="UPF0702 TRANSMEMBRANE PROTEIN YDFS"/>
    <property type="match status" value="1"/>
</dbReference>
<keyword evidence="3" id="KW-1003">Cell membrane</keyword>
<feature type="transmembrane region" description="Helical" evidence="7">
    <location>
        <begin position="58"/>
        <end position="78"/>
    </location>
</feature>
<dbReference type="AlphaFoldDB" id="A0A3R9QWE9"/>
<dbReference type="RefSeq" id="WP_125554384.1">
    <property type="nucleotide sequence ID" value="NZ_RBVX01000002.1"/>
</dbReference>
<keyword evidence="11" id="KW-1185">Reference proteome</keyword>
<feature type="transmembrane region" description="Helical" evidence="7">
    <location>
        <begin position="6"/>
        <end position="25"/>
    </location>
</feature>
<sequence length="231" mass="25874">MPIVELIIRMILSYFVLLTVTRIMGRKELSQMTFFNFVSAIAIGSISATLVTDTSLSIRNGVIALAGWCLLTVILGIMDIHSTNVRLAVEGEPRILIKNGLVMEHEMRKVRLDMDALNALLRQKEVFSITDVNYAIFETDGNLSVMKKDFKSPVTKTDMNIPPTTPVYPIETTIISDGKIVTSNLEELNLDRSWVEQQLQSADIQSTSDVFYAELQKDGSLYIDKKSDIPL</sequence>
<dbReference type="PANTHER" id="PTHR34582">
    <property type="entry name" value="UPF0702 TRANSMEMBRANE PROTEIN YCAP"/>
    <property type="match status" value="1"/>
</dbReference>
<feature type="transmembrane region" description="Helical" evidence="7">
    <location>
        <begin position="32"/>
        <end position="52"/>
    </location>
</feature>
<evidence type="ECO:0000313" key="10">
    <source>
        <dbReference type="EMBL" id="RSL34856.1"/>
    </source>
</evidence>
<evidence type="ECO:0000259" key="8">
    <source>
        <dbReference type="Pfam" id="PF04239"/>
    </source>
</evidence>
<evidence type="ECO:0000256" key="4">
    <source>
        <dbReference type="ARBA" id="ARBA00022692"/>
    </source>
</evidence>
<evidence type="ECO:0000256" key="2">
    <source>
        <dbReference type="ARBA" id="ARBA00006448"/>
    </source>
</evidence>
<evidence type="ECO:0000256" key="1">
    <source>
        <dbReference type="ARBA" id="ARBA00004651"/>
    </source>
</evidence>
<accession>A0A3R9QWE9</accession>
<comment type="similarity">
    <text evidence="2">Belongs to the UPF0702 family.</text>
</comment>
<protein>
    <submittedName>
        <fullName evidence="10">DUF421 domain-containing protein</fullName>
    </submittedName>
</protein>
<name>A0A3R9QWE9_9BACI</name>
<comment type="caution">
    <text evidence="10">The sequence shown here is derived from an EMBL/GenBank/DDBJ whole genome shotgun (WGS) entry which is preliminary data.</text>
</comment>
<dbReference type="GO" id="GO:0005886">
    <property type="term" value="C:plasma membrane"/>
    <property type="evidence" value="ECO:0007669"/>
    <property type="project" value="UniProtKB-SubCell"/>
</dbReference>
<evidence type="ECO:0000256" key="7">
    <source>
        <dbReference type="SAM" id="Phobius"/>
    </source>
</evidence>
<gene>
    <name evidence="10" type="ORF">D7Z54_03180</name>
</gene>
<dbReference type="Gene3D" id="3.30.240.20">
    <property type="entry name" value="bsu07140 like domains"/>
    <property type="match status" value="2"/>
</dbReference>
<evidence type="ECO:0000313" key="11">
    <source>
        <dbReference type="Proteomes" id="UP000275076"/>
    </source>
</evidence>
<evidence type="ECO:0000256" key="3">
    <source>
        <dbReference type="ARBA" id="ARBA00022475"/>
    </source>
</evidence>
<proteinExistence type="inferred from homology"/>
<dbReference type="Pfam" id="PF04239">
    <property type="entry name" value="DUF421"/>
    <property type="match status" value="1"/>
</dbReference>
<reference evidence="10 11" key="1">
    <citation type="submission" date="2018-10" db="EMBL/GenBank/DDBJ databases">
        <title>Draft genome sequence of Bacillus salarius IM0101, isolated from a hypersaline soil in Inner Mongolia, China.</title>
        <authorList>
            <person name="Yamprayoonswat W."/>
            <person name="Boonvisut S."/>
            <person name="Jumpathong W."/>
            <person name="Sittihan S."/>
            <person name="Ruangsuj P."/>
            <person name="Wanthongcharoen S."/>
            <person name="Thongpramul N."/>
            <person name="Pimmason S."/>
            <person name="Yu B."/>
            <person name="Yasawong M."/>
        </authorList>
    </citation>
    <scope>NUCLEOTIDE SEQUENCE [LARGE SCALE GENOMIC DNA]</scope>
    <source>
        <strain evidence="10 11">IM0101</strain>
    </source>
</reference>
<evidence type="ECO:0000256" key="5">
    <source>
        <dbReference type="ARBA" id="ARBA00022989"/>
    </source>
</evidence>
<dbReference type="OrthoDB" id="9778331at2"/>
<feature type="domain" description="YetF-like N-terminal transmembrane" evidence="9">
    <location>
        <begin position="4"/>
        <end position="75"/>
    </location>
</feature>
<keyword evidence="6 7" id="KW-0472">Membrane</keyword>